<dbReference type="InterPro" id="IPR000477">
    <property type="entry name" value="RT_dom"/>
</dbReference>
<dbReference type="PROSITE" id="PS50878">
    <property type="entry name" value="RT_POL"/>
    <property type="match status" value="1"/>
</dbReference>
<dbReference type="Pfam" id="PF00078">
    <property type="entry name" value="RVT_1"/>
    <property type="match status" value="1"/>
</dbReference>
<evidence type="ECO:0000313" key="2">
    <source>
        <dbReference type="EMBL" id="MBU3221031.1"/>
    </source>
</evidence>
<gene>
    <name evidence="2" type="ORF">KPL27_13240</name>
</gene>
<dbReference type="Proteomes" id="UP000740830">
    <property type="component" value="Unassembled WGS sequence"/>
</dbReference>
<keyword evidence="3" id="KW-1185">Reference proteome</keyword>
<dbReference type="EMBL" id="JAHLDG010000029">
    <property type="protein sequence ID" value="MBU3221031.1"/>
    <property type="molecule type" value="Genomic_DNA"/>
</dbReference>
<reference evidence="2 3" key="1">
    <citation type="submission" date="2021-06" db="EMBL/GenBank/DDBJ databases">
        <title>Clostridia strains as spoilage organisms.</title>
        <authorList>
            <person name="Wambui J."/>
            <person name="Stephan R."/>
            <person name="Stevens M.J.A."/>
        </authorList>
    </citation>
    <scope>NUCLEOTIDE SEQUENCE [LARGE SCALE GENOMIC DNA]</scope>
    <source>
        <strain evidence="2 3">CM013</strain>
    </source>
</reference>
<protein>
    <recommendedName>
        <fullName evidence="1">Reverse transcriptase domain-containing protein</fullName>
    </recommendedName>
</protein>
<sequence>MANIYLHYVLDIWFNNFIKKKCKGEAYIVRYADDFVCCFQYENEAIAFYEALKVRLNKFSLQIAEDKTKILYFGKNAYYDRKFERT</sequence>
<evidence type="ECO:0000259" key="1">
    <source>
        <dbReference type="PROSITE" id="PS50878"/>
    </source>
</evidence>
<evidence type="ECO:0000313" key="3">
    <source>
        <dbReference type="Proteomes" id="UP000740830"/>
    </source>
</evidence>
<comment type="caution">
    <text evidence="2">The sequence shown here is derived from an EMBL/GenBank/DDBJ whole genome shotgun (WGS) entry which is preliminary data.</text>
</comment>
<feature type="domain" description="Reverse transcriptase" evidence="1">
    <location>
        <begin position="1"/>
        <end position="86"/>
    </location>
</feature>
<organism evidence="2 3">
    <name type="scientific">Clostridium algidicarnis</name>
    <dbReference type="NCBI Taxonomy" id="37659"/>
    <lineage>
        <taxon>Bacteria</taxon>
        <taxon>Bacillati</taxon>
        <taxon>Bacillota</taxon>
        <taxon>Clostridia</taxon>
        <taxon>Eubacteriales</taxon>
        <taxon>Clostridiaceae</taxon>
        <taxon>Clostridium</taxon>
    </lineage>
</organism>
<proteinExistence type="predicted"/>
<name>A0ABS6C6H2_9CLOT</name>
<accession>A0ABS6C6H2</accession>